<reference evidence="1 2" key="1">
    <citation type="journal article" date="2019" name="Nat. Ecol. Evol.">
        <title>Megaphylogeny resolves global patterns of mushroom evolution.</title>
        <authorList>
            <person name="Varga T."/>
            <person name="Krizsan K."/>
            <person name="Foldi C."/>
            <person name="Dima B."/>
            <person name="Sanchez-Garcia M."/>
            <person name="Sanchez-Ramirez S."/>
            <person name="Szollosi G.J."/>
            <person name="Szarkandi J.G."/>
            <person name="Papp V."/>
            <person name="Albert L."/>
            <person name="Andreopoulos W."/>
            <person name="Angelini C."/>
            <person name="Antonin V."/>
            <person name="Barry K.W."/>
            <person name="Bougher N.L."/>
            <person name="Buchanan P."/>
            <person name="Buyck B."/>
            <person name="Bense V."/>
            <person name="Catcheside P."/>
            <person name="Chovatia M."/>
            <person name="Cooper J."/>
            <person name="Damon W."/>
            <person name="Desjardin D."/>
            <person name="Finy P."/>
            <person name="Geml J."/>
            <person name="Haridas S."/>
            <person name="Hughes K."/>
            <person name="Justo A."/>
            <person name="Karasinski D."/>
            <person name="Kautmanova I."/>
            <person name="Kiss B."/>
            <person name="Kocsube S."/>
            <person name="Kotiranta H."/>
            <person name="LaButti K.M."/>
            <person name="Lechner B.E."/>
            <person name="Liimatainen K."/>
            <person name="Lipzen A."/>
            <person name="Lukacs Z."/>
            <person name="Mihaltcheva S."/>
            <person name="Morgado L.N."/>
            <person name="Niskanen T."/>
            <person name="Noordeloos M.E."/>
            <person name="Ohm R.A."/>
            <person name="Ortiz-Santana B."/>
            <person name="Ovrebo C."/>
            <person name="Racz N."/>
            <person name="Riley R."/>
            <person name="Savchenko A."/>
            <person name="Shiryaev A."/>
            <person name="Soop K."/>
            <person name="Spirin V."/>
            <person name="Szebenyi C."/>
            <person name="Tomsovsky M."/>
            <person name="Tulloss R.E."/>
            <person name="Uehling J."/>
            <person name="Grigoriev I.V."/>
            <person name="Vagvolgyi C."/>
            <person name="Papp T."/>
            <person name="Martin F.M."/>
            <person name="Miettinen O."/>
            <person name="Hibbett D.S."/>
            <person name="Nagy L.G."/>
        </authorList>
    </citation>
    <scope>NUCLEOTIDE SEQUENCE [LARGE SCALE GENOMIC DNA]</scope>
    <source>
        <strain evidence="1 2">NL-1719</strain>
    </source>
</reference>
<name>A0ACD3ARR3_9AGAR</name>
<organism evidence="1 2">
    <name type="scientific">Pluteus cervinus</name>
    <dbReference type="NCBI Taxonomy" id="181527"/>
    <lineage>
        <taxon>Eukaryota</taxon>
        <taxon>Fungi</taxon>
        <taxon>Dikarya</taxon>
        <taxon>Basidiomycota</taxon>
        <taxon>Agaricomycotina</taxon>
        <taxon>Agaricomycetes</taxon>
        <taxon>Agaricomycetidae</taxon>
        <taxon>Agaricales</taxon>
        <taxon>Pluteineae</taxon>
        <taxon>Pluteaceae</taxon>
        <taxon>Pluteus</taxon>
    </lineage>
</organism>
<evidence type="ECO:0000313" key="2">
    <source>
        <dbReference type="Proteomes" id="UP000308600"/>
    </source>
</evidence>
<dbReference type="Proteomes" id="UP000308600">
    <property type="component" value="Unassembled WGS sequence"/>
</dbReference>
<accession>A0ACD3ARR3</accession>
<dbReference type="EMBL" id="ML208352">
    <property type="protein sequence ID" value="TFK68406.1"/>
    <property type="molecule type" value="Genomic_DNA"/>
</dbReference>
<gene>
    <name evidence="1" type="ORF">BDN72DRAFT_841788</name>
</gene>
<protein>
    <submittedName>
        <fullName evidence="1">Uncharacterized protein</fullName>
    </submittedName>
</protein>
<proteinExistence type="predicted"/>
<keyword evidence="2" id="KW-1185">Reference proteome</keyword>
<sequence>MSVTGSRPVNAMNLIDQEIKTLEDRILLLRTARNRLAPVSRIPMELFSEIFLLARDNSEKPSGRMVLTISWVCRSWQDMALGVPQLWSRIDFTQYDWVQAFLDRSATAKLIVLANAETTNPAIEQFLQHLPRIRDLTLHVPTNSGGGGRLLSSDRWTTPALNLQSLVLANVVLRADLFSGECLALRTLALYNCDLSWTVVGSFSHLTYLCITHTHYATLLEVVEILRSLPQLERLEFDNALEDEPLEDNSFQPARLSKLTSLSIKNERPAMVAALLKSLVIPETAIMSFEELDLEIDTNPVDLIESINSCRTAGLRHLFDLHLQISPRHFSITISEVFSETEHSDGELQETIISFRMALIEHEVLEALLGVLQTLRLTHLGYLDISIEDMVPPRFLWSHAFGPLTGLHSLTVRSACAKSFIDHLSAESLEIMAEDSRIPKTFPALHTLLIEGLDHVPPFTDLGRLERALGPRGRFPNRLPELIIVGPPLPDDVTGRFRFVVEKVTTQNG</sequence>
<evidence type="ECO:0000313" key="1">
    <source>
        <dbReference type="EMBL" id="TFK68406.1"/>
    </source>
</evidence>